<evidence type="ECO:0000313" key="3">
    <source>
        <dbReference type="EMBL" id="MCQ8239516.1"/>
    </source>
</evidence>
<feature type="region of interest" description="Disordered" evidence="1">
    <location>
        <begin position="1"/>
        <end position="39"/>
    </location>
</feature>
<dbReference type="EMBL" id="JAMZEJ010000001">
    <property type="protein sequence ID" value="MCQ8239516.1"/>
    <property type="molecule type" value="Genomic_DNA"/>
</dbReference>
<evidence type="ECO:0000313" key="4">
    <source>
        <dbReference type="Proteomes" id="UP001524547"/>
    </source>
</evidence>
<protein>
    <submittedName>
        <fullName evidence="3">Prepilin-type N-terminal cleavage/methylation domain-containing protein</fullName>
    </submittedName>
</protein>
<comment type="caution">
    <text evidence="3">The sequence shown here is derived from an EMBL/GenBank/DDBJ whole genome shotgun (WGS) entry which is preliminary data.</text>
</comment>
<dbReference type="NCBIfam" id="TIGR02532">
    <property type="entry name" value="IV_pilin_GFxxxE"/>
    <property type="match status" value="1"/>
</dbReference>
<keyword evidence="4" id="KW-1185">Reference proteome</keyword>
<keyword evidence="2" id="KW-1133">Transmembrane helix</keyword>
<feature type="transmembrane region" description="Helical" evidence="2">
    <location>
        <begin position="44"/>
        <end position="65"/>
    </location>
</feature>
<reference evidence="3 4" key="1">
    <citation type="submission" date="2022-06" db="EMBL/GenBank/DDBJ databases">
        <title>Rhizosaccharibacter gen. nov. sp. nov. KSS12, endophytic bacteria isolated from sugarcane.</title>
        <authorList>
            <person name="Pitiwittayakul N."/>
        </authorList>
    </citation>
    <scope>NUCLEOTIDE SEQUENCE [LARGE SCALE GENOMIC DNA]</scope>
    <source>
        <strain evidence="3 4">KSS12</strain>
    </source>
</reference>
<dbReference type="Pfam" id="PF07963">
    <property type="entry name" value="N_methyl"/>
    <property type="match status" value="1"/>
</dbReference>
<name>A0ABT1VT42_9PROT</name>
<evidence type="ECO:0000256" key="1">
    <source>
        <dbReference type="SAM" id="MobiDB-lite"/>
    </source>
</evidence>
<gene>
    <name evidence="3" type="ORF">NFI88_01500</name>
</gene>
<dbReference type="SUPFAM" id="SSF54523">
    <property type="entry name" value="Pili subunits"/>
    <property type="match status" value="1"/>
</dbReference>
<accession>A0ABT1VT42</accession>
<dbReference type="InterPro" id="IPR045584">
    <property type="entry name" value="Pilin-like"/>
</dbReference>
<dbReference type="Proteomes" id="UP001524547">
    <property type="component" value="Unassembled WGS sequence"/>
</dbReference>
<keyword evidence="2" id="KW-0472">Membrane</keyword>
<evidence type="ECO:0000256" key="2">
    <source>
        <dbReference type="SAM" id="Phobius"/>
    </source>
</evidence>
<feature type="compositionally biased region" description="Basic and acidic residues" evidence="1">
    <location>
        <begin position="1"/>
        <end position="15"/>
    </location>
</feature>
<organism evidence="3 4">
    <name type="scientific">Rhizosaccharibacter radicis</name>
    <dbReference type="NCBI Taxonomy" id="2782605"/>
    <lineage>
        <taxon>Bacteria</taxon>
        <taxon>Pseudomonadati</taxon>
        <taxon>Pseudomonadota</taxon>
        <taxon>Alphaproteobacteria</taxon>
        <taxon>Acetobacterales</taxon>
        <taxon>Acetobacteraceae</taxon>
        <taxon>Rhizosaccharibacter</taxon>
    </lineage>
</organism>
<dbReference type="PROSITE" id="PS00409">
    <property type="entry name" value="PROKAR_NTER_METHYL"/>
    <property type="match status" value="1"/>
</dbReference>
<dbReference type="RefSeq" id="WP_422918252.1">
    <property type="nucleotide sequence ID" value="NZ_JAMZEJ010000001.1"/>
</dbReference>
<keyword evidence="2" id="KW-0812">Transmembrane</keyword>
<sequence length="244" mass="26350">MAPRSENVERERDDATGAGRPGCGPDAGAKSARDGRGRRGTGDAGFTLLEIVVALVVFGVLLLSLGQGTRFGLTALDRENAGAEREGRLQAVDATLRRLVAQADPGTTVDGNTLAGTRHALVFRAPLGGGAVAALSLSSDRPDDPRGAPTGMADLRLQLDDRHRLVLFFLPYRHVSPIGPAPKPREAVLLEGLRDLDISYWSDGRWRDDWKDADLPALVRIRLVFADNRHWPDIVTAPVRDQPD</sequence>
<dbReference type="InterPro" id="IPR012902">
    <property type="entry name" value="N_methyl_site"/>
</dbReference>
<proteinExistence type="predicted"/>